<accession>A0A1M5APR4</accession>
<feature type="region of interest" description="Disordered" evidence="1">
    <location>
        <begin position="89"/>
        <end position="121"/>
    </location>
</feature>
<name>A0A1M5APR4_9RHOB</name>
<protein>
    <submittedName>
        <fullName evidence="2">Uncharacterized protein</fullName>
    </submittedName>
</protein>
<organism evidence="2 3">
    <name type="scientific">Ruegeria intermedia</name>
    <dbReference type="NCBI Taxonomy" id="996115"/>
    <lineage>
        <taxon>Bacteria</taxon>
        <taxon>Pseudomonadati</taxon>
        <taxon>Pseudomonadota</taxon>
        <taxon>Alphaproteobacteria</taxon>
        <taxon>Rhodobacterales</taxon>
        <taxon>Roseobacteraceae</taxon>
        <taxon>Ruegeria</taxon>
    </lineage>
</organism>
<keyword evidence="3" id="KW-1185">Reference proteome</keyword>
<dbReference type="EMBL" id="FQVK01000027">
    <property type="protein sequence ID" value="SHF32251.1"/>
    <property type="molecule type" value="Genomic_DNA"/>
</dbReference>
<proteinExistence type="predicted"/>
<evidence type="ECO:0000256" key="1">
    <source>
        <dbReference type="SAM" id="MobiDB-lite"/>
    </source>
</evidence>
<feature type="compositionally biased region" description="Basic and acidic residues" evidence="1">
    <location>
        <begin position="20"/>
        <end position="32"/>
    </location>
</feature>
<sequence length="255" mass="26947">MALHLHPVPGIGAAAPGQRAEGEEPRGETLEPRHRKRPVAQEHGNRAAAFPGRILEVDPAAPVAQHCVAAGLKAPPHRLVEHMGKRAHLGGEGHPPAPDLADGPAPHEHTLAGILPVRPPDLDRRPVPEPRGNVGLCDDARAQHAFRILRIDREIGTRAQFRRREAAFRLEAGSLKAECPVVVGEAEHLAVGAGDAPAPGKRGRALVEMGLQGRREGFHRQVPVMRSSRSAIQSAQSGGTCVTVSAGGRASRASA</sequence>
<evidence type="ECO:0000313" key="2">
    <source>
        <dbReference type="EMBL" id="SHF32251.1"/>
    </source>
</evidence>
<dbReference type="AlphaFoldDB" id="A0A1M5APR4"/>
<dbReference type="Proteomes" id="UP000325134">
    <property type="component" value="Unassembled WGS sequence"/>
</dbReference>
<feature type="region of interest" description="Disordered" evidence="1">
    <location>
        <begin position="1"/>
        <end position="46"/>
    </location>
</feature>
<reference evidence="2 3" key="1">
    <citation type="submission" date="2016-11" db="EMBL/GenBank/DDBJ databases">
        <authorList>
            <person name="Varghese N."/>
            <person name="Submissions S."/>
        </authorList>
    </citation>
    <scope>NUCLEOTIDE SEQUENCE [LARGE SCALE GENOMIC DNA]</scope>
    <source>
        <strain evidence="2 3">DSM 29341</strain>
    </source>
</reference>
<evidence type="ECO:0000313" key="3">
    <source>
        <dbReference type="Proteomes" id="UP000325134"/>
    </source>
</evidence>
<gene>
    <name evidence="2" type="ORF">SAMN05444279_12744</name>
</gene>